<accession>A0ACC2RDN5</accession>
<reference evidence="1" key="1">
    <citation type="submission" date="2022-04" db="EMBL/GenBank/DDBJ databases">
        <title>Genome of the entomopathogenic fungus Entomophthora muscae.</title>
        <authorList>
            <person name="Elya C."/>
            <person name="Lovett B.R."/>
            <person name="Lee E."/>
            <person name="Macias A.M."/>
            <person name="Hajek A.E."/>
            <person name="De Bivort B.L."/>
            <person name="Kasson M.T."/>
            <person name="De Fine Licht H.H."/>
            <person name="Stajich J.E."/>
        </authorList>
    </citation>
    <scope>NUCLEOTIDE SEQUENCE</scope>
    <source>
        <strain evidence="1">Berkeley</strain>
    </source>
</reference>
<sequence length="133" mass="15283">MFEVMNYLKYIDCSEAAVIAVVRVVSSLRTISVLNSLEINNHVARNGALESTLRSLACKCNLREKDNRRLSKQIADKLKTTKQTQVEMNTIRKDILVVQKQVWHQIVPTSFILGLSNNKIRDRMERSQSHTLK</sequence>
<comment type="caution">
    <text evidence="1">The sequence shown here is derived from an EMBL/GenBank/DDBJ whole genome shotgun (WGS) entry which is preliminary data.</text>
</comment>
<gene>
    <name evidence="1" type="ORF">DSO57_1038565</name>
</gene>
<dbReference type="Proteomes" id="UP001165960">
    <property type="component" value="Unassembled WGS sequence"/>
</dbReference>
<protein>
    <submittedName>
        <fullName evidence="1">Uncharacterized protein</fullName>
    </submittedName>
</protein>
<evidence type="ECO:0000313" key="1">
    <source>
        <dbReference type="EMBL" id="KAJ9048085.1"/>
    </source>
</evidence>
<organism evidence="1 2">
    <name type="scientific">Entomophthora muscae</name>
    <dbReference type="NCBI Taxonomy" id="34485"/>
    <lineage>
        <taxon>Eukaryota</taxon>
        <taxon>Fungi</taxon>
        <taxon>Fungi incertae sedis</taxon>
        <taxon>Zoopagomycota</taxon>
        <taxon>Entomophthoromycotina</taxon>
        <taxon>Entomophthoromycetes</taxon>
        <taxon>Entomophthorales</taxon>
        <taxon>Entomophthoraceae</taxon>
        <taxon>Entomophthora</taxon>
    </lineage>
</organism>
<keyword evidence="2" id="KW-1185">Reference proteome</keyword>
<proteinExistence type="predicted"/>
<dbReference type="EMBL" id="QTSX02007601">
    <property type="protein sequence ID" value="KAJ9048085.1"/>
    <property type="molecule type" value="Genomic_DNA"/>
</dbReference>
<name>A0ACC2RDN5_9FUNG</name>
<evidence type="ECO:0000313" key="2">
    <source>
        <dbReference type="Proteomes" id="UP001165960"/>
    </source>
</evidence>